<organism evidence="1 2">
    <name type="scientific">Clunio marinus</name>
    <dbReference type="NCBI Taxonomy" id="568069"/>
    <lineage>
        <taxon>Eukaryota</taxon>
        <taxon>Metazoa</taxon>
        <taxon>Ecdysozoa</taxon>
        <taxon>Arthropoda</taxon>
        <taxon>Hexapoda</taxon>
        <taxon>Insecta</taxon>
        <taxon>Pterygota</taxon>
        <taxon>Neoptera</taxon>
        <taxon>Endopterygota</taxon>
        <taxon>Diptera</taxon>
        <taxon>Nematocera</taxon>
        <taxon>Chironomoidea</taxon>
        <taxon>Chironomidae</taxon>
        <taxon>Clunio</taxon>
    </lineage>
</organism>
<dbReference type="EMBL" id="CVRI01000018">
    <property type="protein sequence ID" value="CRK90310.1"/>
    <property type="molecule type" value="Genomic_DNA"/>
</dbReference>
<evidence type="ECO:0000313" key="1">
    <source>
        <dbReference type="EMBL" id="CRK90310.1"/>
    </source>
</evidence>
<accession>A0A1J1HUY0</accession>
<dbReference type="Proteomes" id="UP000183832">
    <property type="component" value="Unassembled WGS sequence"/>
</dbReference>
<sequence length="59" mass="6784">MAYRYGEFYDVICHDNRGTKSEGLKNKLENIEHSAKGGHKAVWCLISICQIEADIERLE</sequence>
<proteinExistence type="predicted"/>
<reference evidence="1 2" key="1">
    <citation type="submission" date="2015-04" db="EMBL/GenBank/DDBJ databases">
        <authorList>
            <person name="Syromyatnikov M.Y."/>
            <person name="Popov V.N."/>
        </authorList>
    </citation>
    <scope>NUCLEOTIDE SEQUENCE [LARGE SCALE GENOMIC DNA]</scope>
</reference>
<name>A0A1J1HUY0_9DIPT</name>
<evidence type="ECO:0000313" key="2">
    <source>
        <dbReference type="Proteomes" id="UP000183832"/>
    </source>
</evidence>
<dbReference type="AlphaFoldDB" id="A0A1J1HUY0"/>
<protein>
    <submittedName>
        <fullName evidence="1">CLUMA_CG004106, isoform A</fullName>
    </submittedName>
</protein>
<keyword evidence="2" id="KW-1185">Reference proteome</keyword>
<gene>
    <name evidence="1" type="ORF">CLUMA_CG004106</name>
</gene>